<comment type="similarity">
    <text evidence="1">Belongs to the plant acyltransferase family.</text>
</comment>
<organism evidence="2 3">
    <name type="scientific">Trifolium subterraneum</name>
    <name type="common">Subterranean clover</name>
    <dbReference type="NCBI Taxonomy" id="3900"/>
    <lineage>
        <taxon>Eukaryota</taxon>
        <taxon>Viridiplantae</taxon>
        <taxon>Streptophyta</taxon>
        <taxon>Embryophyta</taxon>
        <taxon>Tracheophyta</taxon>
        <taxon>Spermatophyta</taxon>
        <taxon>Magnoliopsida</taxon>
        <taxon>eudicotyledons</taxon>
        <taxon>Gunneridae</taxon>
        <taxon>Pentapetalae</taxon>
        <taxon>rosids</taxon>
        <taxon>fabids</taxon>
        <taxon>Fabales</taxon>
        <taxon>Fabaceae</taxon>
        <taxon>Papilionoideae</taxon>
        <taxon>50 kb inversion clade</taxon>
        <taxon>NPAAA clade</taxon>
        <taxon>Hologalegina</taxon>
        <taxon>IRL clade</taxon>
        <taxon>Trifolieae</taxon>
        <taxon>Trifolium</taxon>
    </lineage>
</organism>
<evidence type="ECO:0000313" key="3">
    <source>
        <dbReference type="Proteomes" id="UP000242715"/>
    </source>
</evidence>
<dbReference type="InterPro" id="IPR050898">
    <property type="entry name" value="Plant_acyltransferase"/>
</dbReference>
<dbReference type="Gene3D" id="3.30.559.10">
    <property type="entry name" value="Chloramphenicol acetyltransferase-like domain"/>
    <property type="match status" value="2"/>
</dbReference>
<reference evidence="3" key="1">
    <citation type="journal article" date="2017" name="Front. Plant Sci.">
        <title>Climate Clever Clovers: New Paradigm to Reduce the Environmental Footprint of Ruminants by Breeding Low Methanogenic Forages Utilizing Haplotype Variation.</title>
        <authorList>
            <person name="Kaur P."/>
            <person name="Appels R."/>
            <person name="Bayer P.E."/>
            <person name="Keeble-Gagnere G."/>
            <person name="Wang J."/>
            <person name="Hirakawa H."/>
            <person name="Shirasawa K."/>
            <person name="Vercoe P."/>
            <person name="Stefanova K."/>
            <person name="Durmic Z."/>
            <person name="Nichols P."/>
            <person name="Revell C."/>
            <person name="Isobe S.N."/>
            <person name="Edwards D."/>
            <person name="Erskine W."/>
        </authorList>
    </citation>
    <scope>NUCLEOTIDE SEQUENCE [LARGE SCALE GENOMIC DNA]</scope>
    <source>
        <strain evidence="3">cv. Daliak</strain>
    </source>
</reference>
<sequence length="464" mass="51691">MAYQKATLDLKMKDVELVKPSKFTPFCILSLSTLDNRGIYNNHGEIVHVYRSSTTHHDSNSSSNLCHVFKEALSKALFYYYPFAGRVLKHADDGKLRVHCNPNAENYGVPFLEATANCTLSSINYLDNTDTEIAKHLVLSPQDKSYPLLFMVTKFLCGGFTIGMGISHALCDGFGVSQFFKAIVELANGKSEPSVTPVWERERLVGSITKQPFPLFPLNKESIAFSPFLNQTSSTNIKQYCFKVEGEMITKLKLSLMKESENIRVTTFESLAAYIWRSRARALKLNNNGDTMLTVLVGIRNMKDYDIDPIPKGFYGNSVMEANIVLKVSDLNEMSLYEIVKLIKEAKSVASTADYVKNTIDALETNFKDRVNMEKSTGAVTVLTEWKHLGFLGENLDFGGKEIVNLVPAPCNLFATVEMSVFSSSNKFDDVVPSMKGGVNLFTSLPVDAMPKFKEEIEALKSLG</sequence>
<keyword evidence="3" id="KW-1185">Reference proteome</keyword>
<dbReference type="PANTHER" id="PTHR31147:SF25">
    <property type="entry name" value="HXXXD-TYPE ACYL-TRANSFERASE FAMILY PROTEIN"/>
    <property type="match status" value="1"/>
</dbReference>
<evidence type="ECO:0000256" key="1">
    <source>
        <dbReference type="ARBA" id="ARBA00009861"/>
    </source>
</evidence>
<name>A0A2Z6M429_TRISU</name>
<evidence type="ECO:0000313" key="2">
    <source>
        <dbReference type="EMBL" id="GAU27274.1"/>
    </source>
</evidence>
<dbReference type="OrthoDB" id="671439at2759"/>
<protein>
    <submittedName>
        <fullName evidence="2">Uncharacterized protein</fullName>
    </submittedName>
</protein>
<dbReference type="AlphaFoldDB" id="A0A2Z6M429"/>
<proteinExistence type="inferred from homology"/>
<dbReference type="Pfam" id="PF02458">
    <property type="entry name" value="Transferase"/>
    <property type="match status" value="1"/>
</dbReference>
<accession>A0A2Z6M429</accession>
<dbReference type="InterPro" id="IPR023213">
    <property type="entry name" value="CAT-like_dom_sf"/>
</dbReference>
<dbReference type="EMBL" id="DF973350">
    <property type="protein sequence ID" value="GAU27274.1"/>
    <property type="molecule type" value="Genomic_DNA"/>
</dbReference>
<dbReference type="Proteomes" id="UP000242715">
    <property type="component" value="Unassembled WGS sequence"/>
</dbReference>
<gene>
    <name evidence="2" type="ORF">TSUD_125550</name>
</gene>
<dbReference type="PANTHER" id="PTHR31147">
    <property type="entry name" value="ACYL TRANSFERASE 4"/>
    <property type="match status" value="1"/>
</dbReference>